<dbReference type="PROSITE" id="PS50082">
    <property type="entry name" value="WD_REPEATS_2"/>
    <property type="match status" value="1"/>
</dbReference>
<dbReference type="PANTHER" id="PTHR46202">
    <property type="entry name" value="DNA EXCISION REPAIR PROTEIN ERCC-8"/>
    <property type="match status" value="1"/>
</dbReference>
<gene>
    <name evidence="2" type="ORF">ODALV1_LOCUS29098</name>
</gene>
<keyword evidence="3" id="KW-1185">Reference proteome</keyword>
<evidence type="ECO:0000313" key="2">
    <source>
        <dbReference type="EMBL" id="CAL8142596.1"/>
    </source>
</evidence>
<dbReference type="Pfam" id="PF00400">
    <property type="entry name" value="WD40"/>
    <property type="match status" value="1"/>
</dbReference>
<keyword evidence="1" id="KW-0853">WD repeat</keyword>
<dbReference type="InterPro" id="IPR042238">
    <property type="entry name" value="Rad28/ERCC8/Ckn1/ATCSA-1"/>
</dbReference>
<dbReference type="Gene3D" id="2.130.10.10">
    <property type="entry name" value="YVTN repeat-like/Quinoprotein amine dehydrogenase"/>
    <property type="match status" value="1"/>
</dbReference>
<evidence type="ECO:0000256" key="1">
    <source>
        <dbReference type="PROSITE-ProRule" id="PRU00221"/>
    </source>
</evidence>
<comment type="caution">
    <text evidence="2">The sequence shown here is derived from an EMBL/GenBank/DDBJ whole genome shotgun (WGS) entry which is preliminary data.</text>
</comment>
<name>A0ABP1S3H5_9HEXA</name>
<dbReference type="SMART" id="SM00320">
    <property type="entry name" value="WD40"/>
    <property type="match status" value="5"/>
</dbReference>
<dbReference type="InterPro" id="IPR036322">
    <property type="entry name" value="WD40_repeat_dom_sf"/>
</dbReference>
<dbReference type="SUPFAM" id="SSF50978">
    <property type="entry name" value="WD40 repeat-like"/>
    <property type="match status" value="1"/>
</dbReference>
<dbReference type="PANTHER" id="PTHR46202:SF1">
    <property type="entry name" value="DNA EXCISION REPAIR PROTEIN ERCC-8"/>
    <property type="match status" value="1"/>
</dbReference>
<evidence type="ECO:0008006" key="4">
    <source>
        <dbReference type="Google" id="ProtNLM"/>
    </source>
</evidence>
<proteinExistence type="predicted"/>
<dbReference type="Proteomes" id="UP001642540">
    <property type="component" value="Unassembled WGS sequence"/>
</dbReference>
<dbReference type="InterPro" id="IPR015943">
    <property type="entry name" value="WD40/YVTN_repeat-like_dom_sf"/>
</dbReference>
<sequence>MLSGVIENVRGGLMKPDAFRKAERTRRTLNFSLSSTAVVEPVFSSGLFSLNLDCTSRFLLSGASDGSWYIHDTFNFTQSVDHEKKCVLKCPPRTCHTRSISTVEWFPSDNGAFTTSSYDGWLCIWDANNPGQPVDKYDREGPIYRHHTNPVNGSIIAVCSGGEINLLDIRVGSAIQKLPEVHAQMKEVRWNPFHQSQLMVGSYGGNLIEWDIRSTFQYRCYGVDQVRLSRRPVVTRGSSGITTDSTSSLIQAHTGSIDSMKFSSDGQELYTFGASGKMEVRRWRMGVTNDPCIGTLRYGKKHKGGGNFSIDVADNVDPPIVFAPNSTSVIACDMKDCHAMKELVGHFKQVNCFVYDEAYQQGYSGGNDAGIIVWSGNKTTEQTYVEEKATKYGIRAESSIKPKPLIDLDDDDDD</sequence>
<reference evidence="2 3" key="1">
    <citation type="submission" date="2024-08" db="EMBL/GenBank/DDBJ databases">
        <authorList>
            <person name="Cucini C."/>
            <person name="Frati F."/>
        </authorList>
    </citation>
    <scope>NUCLEOTIDE SEQUENCE [LARGE SCALE GENOMIC DNA]</scope>
</reference>
<feature type="repeat" description="WD" evidence="1">
    <location>
        <begin position="93"/>
        <end position="129"/>
    </location>
</feature>
<evidence type="ECO:0000313" key="3">
    <source>
        <dbReference type="Proteomes" id="UP001642540"/>
    </source>
</evidence>
<dbReference type="EMBL" id="CAXLJM020000148">
    <property type="protein sequence ID" value="CAL8142596.1"/>
    <property type="molecule type" value="Genomic_DNA"/>
</dbReference>
<dbReference type="InterPro" id="IPR001680">
    <property type="entry name" value="WD40_rpt"/>
</dbReference>
<protein>
    <recommendedName>
        <fullName evidence="4">DNA excision repair protein ERCC-8</fullName>
    </recommendedName>
</protein>
<accession>A0ABP1S3H5</accession>
<organism evidence="2 3">
    <name type="scientific">Orchesella dallaii</name>
    <dbReference type="NCBI Taxonomy" id="48710"/>
    <lineage>
        <taxon>Eukaryota</taxon>
        <taxon>Metazoa</taxon>
        <taxon>Ecdysozoa</taxon>
        <taxon>Arthropoda</taxon>
        <taxon>Hexapoda</taxon>
        <taxon>Collembola</taxon>
        <taxon>Entomobryomorpha</taxon>
        <taxon>Entomobryoidea</taxon>
        <taxon>Orchesellidae</taxon>
        <taxon>Orchesellinae</taxon>
        <taxon>Orchesella</taxon>
    </lineage>
</organism>